<keyword evidence="3" id="KW-0540">Nuclease</keyword>
<evidence type="ECO:0000256" key="4">
    <source>
        <dbReference type="ARBA" id="ARBA00022759"/>
    </source>
</evidence>
<dbReference type="GO" id="GO:0005737">
    <property type="term" value="C:cytoplasm"/>
    <property type="evidence" value="ECO:0007669"/>
    <property type="project" value="UniProtKB-SubCell"/>
</dbReference>
<dbReference type="PANTHER" id="PTHR28511:SF1">
    <property type="entry name" value="ENDONUCLEASE V"/>
    <property type="match status" value="1"/>
</dbReference>
<dbReference type="Gene3D" id="3.30.2170.10">
    <property type="entry name" value="archaeoglobus fulgidus dsm 4304 superfamily"/>
    <property type="match status" value="1"/>
</dbReference>
<dbReference type="GO" id="GO:0016891">
    <property type="term" value="F:RNA endonuclease activity producing 5'-phosphomonoesters, hydrolytic mechanism"/>
    <property type="evidence" value="ECO:0007669"/>
    <property type="project" value="TreeGrafter"/>
</dbReference>
<evidence type="ECO:0000256" key="1">
    <source>
        <dbReference type="ARBA" id="ARBA00004496"/>
    </source>
</evidence>
<sequence>MWLEIRLKPAEIVPCGTIFVGVHNTCPNGTIFVFYASPSPRSSWIDIISVIDSNQIVGLRKSRSSSSSSWTTRAQELLRRRLILEDDFTWKIPTTTTTTTTTTSSSLEDEAEDGKKLLMLRYVGGVDLSFSKDDPSMACAALVVLDLQADATLNVVYHDFTLTHLHIPYIPGFLAFREAPVLLDLLDKMKRDSNPFYPQVHAKLMVPFVGFGLACHLGVMADLPTIGIGKNLHHVDGLTQSGVRKLLEAKENCAEDLITLTGCSGRVWGAALRSTRGSLKPVFISVGHRISLDTAIKVVKLTCKYRVPEPIRQADIRSRSFLQKNQGVIKKECD</sequence>
<dbReference type="GO" id="GO:0006281">
    <property type="term" value="P:DNA repair"/>
    <property type="evidence" value="ECO:0007669"/>
    <property type="project" value="InterPro"/>
</dbReference>
<dbReference type="CDD" id="cd06559">
    <property type="entry name" value="Endonuclease_V"/>
    <property type="match status" value="1"/>
</dbReference>
<protein>
    <submittedName>
        <fullName evidence="6">Endonuclease V</fullName>
    </submittedName>
</protein>
<dbReference type="Pfam" id="PF04493">
    <property type="entry name" value="Endonuclease_5"/>
    <property type="match status" value="1"/>
</dbReference>
<dbReference type="AlphaFoldDB" id="A0A200R9D9"/>
<organism evidence="6 7">
    <name type="scientific">Macleaya cordata</name>
    <name type="common">Five-seeded plume-poppy</name>
    <name type="synonym">Bocconia cordata</name>
    <dbReference type="NCBI Taxonomy" id="56857"/>
    <lineage>
        <taxon>Eukaryota</taxon>
        <taxon>Viridiplantae</taxon>
        <taxon>Streptophyta</taxon>
        <taxon>Embryophyta</taxon>
        <taxon>Tracheophyta</taxon>
        <taxon>Spermatophyta</taxon>
        <taxon>Magnoliopsida</taxon>
        <taxon>Ranunculales</taxon>
        <taxon>Papaveraceae</taxon>
        <taxon>Papaveroideae</taxon>
        <taxon>Macleaya</taxon>
    </lineage>
</organism>
<dbReference type="InterPro" id="IPR007581">
    <property type="entry name" value="Endonuclease-V"/>
</dbReference>
<gene>
    <name evidence="6" type="ORF">BVC80_521g145</name>
</gene>
<dbReference type="GO" id="GO:0005730">
    <property type="term" value="C:nucleolus"/>
    <property type="evidence" value="ECO:0007669"/>
    <property type="project" value="TreeGrafter"/>
</dbReference>
<dbReference type="GO" id="GO:0003727">
    <property type="term" value="F:single-stranded RNA binding"/>
    <property type="evidence" value="ECO:0007669"/>
    <property type="project" value="TreeGrafter"/>
</dbReference>
<name>A0A200R9D9_MACCD</name>
<keyword evidence="7" id="KW-1185">Reference proteome</keyword>
<keyword evidence="5" id="KW-0378">Hydrolase</keyword>
<evidence type="ECO:0000256" key="5">
    <source>
        <dbReference type="ARBA" id="ARBA00022801"/>
    </source>
</evidence>
<dbReference type="InParanoid" id="A0A200R9D9"/>
<evidence type="ECO:0000256" key="3">
    <source>
        <dbReference type="ARBA" id="ARBA00022722"/>
    </source>
</evidence>
<dbReference type="OrthoDB" id="20018at2759"/>
<keyword evidence="4 6" id="KW-0255">Endonuclease</keyword>
<keyword evidence="2" id="KW-0963">Cytoplasm</keyword>
<dbReference type="STRING" id="56857.A0A200R9D9"/>
<comment type="caution">
    <text evidence="6">The sequence shown here is derived from an EMBL/GenBank/DDBJ whole genome shotgun (WGS) entry which is preliminary data.</text>
</comment>
<evidence type="ECO:0000256" key="2">
    <source>
        <dbReference type="ARBA" id="ARBA00022490"/>
    </source>
</evidence>
<evidence type="ECO:0000313" key="7">
    <source>
        <dbReference type="Proteomes" id="UP000195402"/>
    </source>
</evidence>
<dbReference type="OMA" id="CCVETWA"/>
<reference evidence="6 7" key="1">
    <citation type="journal article" date="2017" name="Mol. Plant">
        <title>The Genome of Medicinal Plant Macleaya cordata Provides New Insights into Benzylisoquinoline Alkaloids Metabolism.</title>
        <authorList>
            <person name="Liu X."/>
            <person name="Liu Y."/>
            <person name="Huang P."/>
            <person name="Ma Y."/>
            <person name="Qing Z."/>
            <person name="Tang Q."/>
            <person name="Cao H."/>
            <person name="Cheng P."/>
            <person name="Zheng Y."/>
            <person name="Yuan Z."/>
            <person name="Zhou Y."/>
            <person name="Liu J."/>
            <person name="Tang Z."/>
            <person name="Zhuo Y."/>
            <person name="Zhang Y."/>
            <person name="Yu L."/>
            <person name="Huang J."/>
            <person name="Yang P."/>
            <person name="Peng Q."/>
            <person name="Zhang J."/>
            <person name="Jiang W."/>
            <person name="Zhang Z."/>
            <person name="Lin K."/>
            <person name="Ro D.K."/>
            <person name="Chen X."/>
            <person name="Xiong X."/>
            <person name="Shang Y."/>
            <person name="Huang S."/>
            <person name="Zeng J."/>
        </authorList>
    </citation>
    <scope>NUCLEOTIDE SEQUENCE [LARGE SCALE GENOMIC DNA]</scope>
    <source>
        <strain evidence="7">cv. BLH2017</strain>
        <tissue evidence="6">Root</tissue>
    </source>
</reference>
<accession>A0A200R9D9</accession>
<dbReference type="EMBL" id="MVGT01000213">
    <property type="protein sequence ID" value="OVA19332.1"/>
    <property type="molecule type" value="Genomic_DNA"/>
</dbReference>
<dbReference type="FunCoup" id="A0A200R9D9">
    <property type="interactions" value="2037"/>
</dbReference>
<dbReference type="Proteomes" id="UP000195402">
    <property type="component" value="Unassembled WGS sequence"/>
</dbReference>
<dbReference type="FunFam" id="3.30.2170.10:FF:000005">
    <property type="entry name" value="Predicted protein"/>
    <property type="match status" value="1"/>
</dbReference>
<comment type="subcellular location">
    <subcellularLocation>
        <location evidence="1">Cytoplasm</location>
    </subcellularLocation>
</comment>
<proteinExistence type="predicted"/>
<dbReference type="PANTHER" id="PTHR28511">
    <property type="entry name" value="ENDONUCLEASE V"/>
    <property type="match status" value="1"/>
</dbReference>
<evidence type="ECO:0000313" key="6">
    <source>
        <dbReference type="EMBL" id="OVA19332.1"/>
    </source>
</evidence>